<dbReference type="EMBL" id="JACXST010000002">
    <property type="protein sequence ID" value="MBD9362051.1"/>
    <property type="molecule type" value="Genomic_DNA"/>
</dbReference>
<name>A0ABR9DGY3_9GAMM</name>
<dbReference type="InterPro" id="IPR055259">
    <property type="entry name" value="YkvP/CgeB_Glyco_trans-like"/>
</dbReference>
<reference evidence="2 3" key="1">
    <citation type="submission" date="2020-09" db="EMBL/GenBank/DDBJ databases">
        <title>Methylomonas albis sp. nov. and Methylomonas fluvii sp. nov.: Two cold-adapted methanotrophs from the River Elbe and an amended description of Methylovulum psychrotolerans strain Eb1.</title>
        <authorList>
            <person name="Bussmann I.K."/>
            <person name="Klings K.-W."/>
            <person name="Warnstedt J."/>
            <person name="Hoppert M."/>
            <person name="Saborowski A."/>
            <person name="Horn F."/>
            <person name="Liebner S."/>
        </authorList>
    </citation>
    <scope>NUCLEOTIDE SEQUENCE [LARGE SCALE GENOMIC DNA]</scope>
    <source>
        <strain evidence="2 3">EbB</strain>
    </source>
</reference>
<evidence type="ECO:0000313" key="3">
    <source>
        <dbReference type="Proteomes" id="UP000641152"/>
    </source>
</evidence>
<feature type="domain" description="Spore protein YkvP/CgeB glycosyl transferase-like" evidence="1">
    <location>
        <begin position="233"/>
        <end position="382"/>
    </location>
</feature>
<evidence type="ECO:0000313" key="2">
    <source>
        <dbReference type="EMBL" id="MBD9362051.1"/>
    </source>
</evidence>
<accession>A0ABR9DGY3</accession>
<dbReference type="Proteomes" id="UP000641152">
    <property type="component" value="Unassembled WGS sequence"/>
</dbReference>
<sequence length="388" mass="45507">MKVRHLSIFLPQNTAFYRRIFGFLRDAFSQLGIEVSGQCQQLNESQMDEWLRERRPDAVFEMNRVKDDIPVLHEYKIPHITWIVDFQGRTEAQIKGSDITYFFDPGWDCNYATGGLQDWLPPGTCTDTFKPFSRFADVEVEFNFVGHIPLPWSQEELNRKVVENTNLVFGDLLSRYAACLDRTKHRAKTHGDLRNIVDDIVQEVVAKKVELSDSVYYDLLERTKRLRNRTELLSFALKKTDSIAIYGSQNWKLWDAYGKFYRYFVECANEINTLHQKSLINLHDGLSFHFRSIDCLASGGLLLWYDNCDVKKNKEIITKKYDRGLHNHFENGKHYYAFRNDTFDEVYSRIINNNFARKNVISEVGKIIRSEHTWLSRANKIINDLAMV</sequence>
<keyword evidence="3" id="KW-1185">Reference proteome</keyword>
<proteinExistence type="predicted"/>
<comment type="caution">
    <text evidence="2">The sequence shown here is derived from an EMBL/GenBank/DDBJ whole genome shotgun (WGS) entry which is preliminary data.</text>
</comment>
<dbReference type="Pfam" id="PF13524">
    <property type="entry name" value="Glyco_trans_1_2"/>
    <property type="match status" value="1"/>
</dbReference>
<gene>
    <name evidence="2" type="ORF">EBB_16310</name>
</gene>
<dbReference type="RefSeq" id="WP_192394793.1">
    <property type="nucleotide sequence ID" value="NZ_CAJHIU010000002.1"/>
</dbReference>
<evidence type="ECO:0000259" key="1">
    <source>
        <dbReference type="Pfam" id="PF13524"/>
    </source>
</evidence>
<organism evidence="2 3">
    <name type="scientific">Methylomonas fluvii</name>
    <dbReference type="NCBI Taxonomy" id="1854564"/>
    <lineage>
        <taxon>Bacteria</taxon>
        <taxon>Pseudomonadati</taxon>
        <taxon>Pseudomonadota</taxon>
        <taxon>Gammaproteobacteria</taxon>
        <taxon>Methylococcales</taxon>
        <taxon>Methylococcaceae</taxon>
        <taxon>Methylomonas</taxon>
    </lineage>
</organism>
<protein>
    <recommendedName>
        <fullName evidence="1">Spore protein YkvP/CgeB glycosyl transferase-like domain-containing protein</fullName>
    </recommendedName>
</protein>